<proteinExistence type="predicted"/>
<feature type="transmembrane region" description="Helical" evidence="2">
    <location>
        <begin position="212"/>
        <end position="235"/>
    </location>
</feature>
<dbReference type="AlphaFoldDB" id="A0A5C3KSA1"/>
<gene>
    <name evidence="3" type="ORF">FA15DRAFT_705389</name>
</gene>
<evidence type="ECO:0000256" key="2">
    <source>
        <dbReference type="SAM" id="Phobius"/>
    </source>
</evidence>
<keyword evidence="2" id="KW-0472">Membrane</keyword>
<reference evidence="3 4" key="1">
    <citation type="journal article" date="2019" name="Nat. Ecol. Evol.">
        <title>Megaphylogeny resolves global patterns of mushroom evolution.</title>
        <authorList>
            <person name="Varga T."/>
            <person name="Krizsan K."/>
            <person name="Foldi C."/>
            <person name="Dima B."/>
            <person name="Sanchez-Garcia M."/>
            <person name="Sanchez-Ramirez S."/>
            <person name="Szollosi G.J."/>
            <person name="Szarkandi J.G."/>
            <person name="Papp V."/>
            <person name="Albert L."/>
            <person name="Andreopoulos W."/>
            <person name="Angelini C."/>
            <person name="Antonin V."/>
            <person name="Barry K.W."/>
            <person name="Bougher N.L."/>
            <person name="Buchanan P."/>
            <person name="Buyck B."/>
            <person name="Bense V."/>
            <person name="Catcheside P."/>
            <person name="Chovatia M."/>
            <person name="Cooper J."/>
            <person name="Damon W."/>
            <person name="Desjardin D."/>
            <person name="Finy P."/>
            <person name="Geml J."/>
            <person name="Haridas S."/>
            <person name="Hughes K."/>
            <person name="Justo A."/>
            <person name="Karasinski D."/>
            <person name="Kautmanova I."/>
            <person name="Kiss B."/>
            <person name="Kocsube S."/>
            <person name="Kotiranta H."/>
            <person name="LaButti K.M."/>
            <person name="Lechner B.E."/>
            <person name="Liimatainen K."/>
            <person name="Lipzen A."/>
            <person name="Lukacs Z."/>
            <person name="Mihaltcheva S."/>
            <person name="Morgado L.N."/>
            <person name="Niskanen T."/>
            <person name="Noordeloos M.E."/>
            <person name="Ohm R.A."/>
            <person name="Ortiz-Santana B."/>
            <person name="Ovrebo C."/>
            <person name="Racz N."/>
            <person name="Riley R."/>
            <person name="Savchenko A."/>
            <person name="Shiryaev A."/>
            <person name="Soop K."/>
            <person name="Spirin V."/>
            <person name="Szebenyi C."/>
            <person name="Tomsovsky M."/>
            <person name="Tulloss R.E."/>
            <person name="Uehling J."/>
            <person name="Grigoriev I.V."/>
            <person name="Vagvolgyi C."/>
            <person name="Papp T."/>
            <person name="Martin F.M."/>
            <person name="Miettinen O."/>
            <person name="Hibbett D.S."/>
            <person name="Nagy L.G."/>
        </authorList>
    </citation>
    <scope>NUCLEOTIDE SEQUENCE [LARGE SCALE GENOMIC DNA]</scope>
    <source>
        <strain evidence="3 4">CBS 121175</strain>
    </source>
</reference>
<sequence>MSLLRIRSDSPNILYTGNWGVTPGLFDIVSTTERGAIAEINFSGTGIVAYGAIPSSSQGPTPQSLITLTTPTLQNDRVFTTLFSPEILPDAGWIGGQVIFERNFSSFPFPANATMRIVNLIEGGHFALQAIEVLGDLGSAVVFGVDGGEALPEPTGPSSFPPNVSVRPTTAQFGPTRTLIAGPGETGSGPGGPSETDIPAASISTSRTPPGAVVGAVLGSLGGFALAVVLFNFFYFRRRAKNDQLTWATRSQKERGISKLNGFHELASGSTESSFNNRRRTVLTNDSQQHSSLTSMPLLRPRLKRSSTNGRLNIDSYYFSRTSTLVTPKEGEVLSDILELEALSSPTTTTHRSKSMKRASGRSTNSSIILPPLAFRSSDSIKQLSPAYNSPLGSEYGHYGPH</sequence>
<accession>A0A5C3KSA1</accession>
<name>A0A5C3KSA1_COPMA</name>
<evidence type="ECO:0000313" key="3">
    <source>
        <dbReference type="EMBL" id="TFK23499.1"/>
    </source>
</evidence>
<protein>
    <submittedName>
        <fullName evidence="3">Uncharacterized protein</fullName>
    </submittedName>
</protein>
<keyword evidence="4" id="KW-1185">Reference proteome</keyword>
<dbReference type="Proteomes" id="UP000307440">
    <property type="component" value="Unassembled WGS sequence"/>
</dbReference>
<keyword evidence="2" id="KW-1133">Transmembrane helix</keyword>
<dbReference type="EMBL" id="ML210217">
    <property type="protein sequence ID" value="TFK23499.1"/>
    <property type="molecule type" value="Genomic_DNA"/>
</dbReference>
<organism evidence="3 4">
    <name type="scientific">Coprinopsis marcescibilis</name>
    <name type="common">Agaric fungus</name>
    <name type="synonym">Psathyrella marcescibilis</name>
    <dbReference type="NCBI Taxonomy" id="230819"/>
    <lineage>
        <taxon>Eukaryota</taxon>
        <taxon>Fungi</taxon>
        <taxon>Dikarya</taxon>
        <taxon>Basidiomycota</taxon>
        <taxon>Agaricomycotina</taxon>
        <taxon>Agaricomycetes</taxon>
        <taxon>Agaricomycetidae</taxon>
        <taxon>Agaricales</taxon>
        <taxon>Agaricineae</taxon>
        <taxon>Psathyrellaceae</taxon>
        <taxon>Coprinopsis</taxon>
    </lineage>
</organism>
<evidence type="ECO:0000256" key="1">
    <source>
        <dbReference type="SAM" id="MobiDB-lite"/>
    </source>
</evidence>
<feature type="region of interest" description="Disordered" evidence="1">
    <location>
        <begin position="174"/>
        <end position="206"/>
    </location>
</feature>
<evidence type="ECO:0000313" key="4">
    <source>
        <dbReference type="Proteomes" id="UP000307440"/>
    </source>
</evidence>
<feature type="compositionally biased region" description="Basic residues" evidence="1">
    <location>
        <begin position="351"/>
        <end position="360"/>
    </location>
</feature>
<feature type="region of interest" description="Disordered" evidence="1">
    <location>
        <begin position="345"/>
        <end position="365"/>
    </location>
</feature>
<keyword evidence="2" id="KW-0812">Transmembrane</keyword>